<comment type="miscellaneous">
    <text evidence="1">Reaction mechanism of ThiL seems to utilize a direct, inline transfer of the gamma-phosphate of ATP to TMP rather than a phosphorylated enzyme intermediate.</text>
</comment>
<keyword evidence="1" id="KW-0547">Nucleotide-binding</keyword>
<dbReference type="InterPro" id="IPR036676">
    <property type="entry name" value="PurM-like_C_sf"/>
</dbReference>
<dbReference type="Pfam" id="PF00586">
    <property type="entry name" value="AIRS"/>
    <property type="match status" value="1"/>
</dbReference>
<sequence length="294" mass="29360">MTGEFAALGRLLERLAPPAAGEVGAGDDAAVLAGGVVVAVDPVVEGVHFLRSLTSLADAGWKALARNVSDVAAMGAEPWCCVASVVGADEGDLAHLYDGLLAAASHWACPVVGGDLAAGPALVLTVTALGRLPTGAAPLLRSTARPGDGLYVSAPLGWGAAGLRALRAGTASASPAEAWYARPEPSVEVAMEARSAGATAAIDISDGLSQDLDHLAVASGVGLRLDDVPVAAGATLEDALHGGDEYHLAFSCPDRRAGQAAVPGIRIGTCTTDPGERTFRGAALPVGGGWEHSL</sequence>
<feature type="binding site" evidence="1">
    <location>
        <position position="115"/>
    </location>
    <ligand>
        <name>Mg(2+)</name>
        <dbReference type="ChEBI" id="CHEBI:18420"/>
        <label>1</label>
    </ligand>
</feature>
<feature type="binding site" evidence="1">
    <location>
        <position position="97"/>
    </location>
    <ligand>
        <name>ATP</name>
        <dbReference type="ChEBI" id="CHEBI:30616"/>
    </ligand>
</feature>
<comment type="catalytic activity">
    <reaction evidence="1">
        <text>thiamine phosphate + ATP = thiamine diphosphate + ADP</text>
        <dbReference type="Rhea" id="RHEA:15913"/>
        <dbReference type="ChEBI" id="CHEBI:30616"/>
        <dbReference type="ChEBI" id="CHEBI:37575"/>
        <dbReference type="ChEBI" id="CHEBI:58937"/>
        <dbReference type="ChEBI" id="CHEBI:456216"/>
        <dbReference type="EC" id="2.7.4.16"/>
    </reaction>
</comment>
<evidence type="ECO:0000256" key="1">
    <source>
        <dbReference type="HAMAP-Rule" id="MF_02128"/>
    </source>
</evidence>
<evidence type="ECO:0000259" key="3">
    <source>
        <dbReference type="Pfam" id="PF02769"/>
    </source>
</evidence>
<evidence type="ECO:0000313" key="4">
    <source>
        <dbReference type="EMBL" id="CAA9217789.1"/>
    </source>
</evidence>
<feature type="binding site" evidence="1">
    <location>
        <position position="290"/>
    </location>
    <ligand>
        <name>substrate</name>
    </ligand>
</feature>
<dbReference type="PANTHER" id="PTHR30270:SF0">
    <property type="entry name" value="THIAMINE-MONOPHOSPHATE KINASE"/>
    <property type="match status" value="1"/>
</dbReference>
<dbReference type="Gene3D" id="3.90.650.10">
    <property type="entry name" value="PurM-like C-terminal domain"/>
    <property type="match status" value="1"/>
</dbReference>
<feature type="binding site" evidence="1">
    <location>
        <position position="28"/>
    </location>
    <ligand>
        <name>Mg(2+)</name>
        <dbReference type="ChEBI" id="CHEBI:18420"/>
        <label>3</label>
    </ligand>
</feature>
<dbReference type="GO" id="GO:0009030">
    <property type="term" value="F:thiamine-phosphate kinase activity"/>
    <property type="evidence" value="ECO:0007669"/>
    <property type="project" value="UniProtKB-UniRule"/>
</dbReference>
<name>A0A6J4H8U9_9ACTN</name>
<proteinExistence type="inferred from homology"/>
<feature type="domain" description="PurM-like C-terminal" evidence="3">
    <location>
        <begin position="145"/>
        <end position="252"/>
    </location>
</feature>
<dbReference type="InterPro" id="IPR016188">
    <property type="entry name" value="PurM-like_N"/>
</dbReference>
<dbReference type="UniPathway" id="UPA00060">
    <property type="reaction ID" value="UER00142"/>
</dbReference>
<comment type="similarity">
    <text evidence="1">Belongs to the thiamine-monophosphate kinase family.</text>
</comment>
<evidence type="ECO:0000259" key="2">
    <source>
        <dbReference type="Pfam" id="PF00586"/>
    </source>
</evidence>
<dbReference type="SUPFAM" id="SSF56042">
    <property type="entry name" value="PurM C-terminal domain-like"/>
    <property type="match status" value="1"/>
</dbReference>
<feature type="binding site" evidence="1">
    <location>
        <position position="28"/>
    </location>
    <ligand>
        <name>Mg(2+)</name>
        <dbReference type="ChEBI" id="CHEBI:18420"/>
        <label>4</label>
    </ligand>
</feature>
<feature type="binding site" evidence="1">
    <location>
        <position position="70"/>
    </location>
    <ligand>
        <name>Mg(2+)</name>
        <dbReference type="ChEBI" id="CHEBI:18420"/>
        <label>2</label>
    </ligand>
</feature>
<dbReference type="EMBL" id="CADCSZ010000032">
    <property type="protein sequence ID" value="CAA9217789.1"/>
    <property type="molecule type" value="Genomic_DNA"/>
</dbReference>
<dbReference type="GO" id="GO:0005524">
    <property type="term" value="F:ATP binding"/>
    <property type="evidence" value="ECO:0007669"/>
    <property type="project" value="UniProtKB-UniRule"/>
</dbReference>
<feature type="binding site" evidence="1">
    <location>
        <position position="206"/>
    </location>
    <ligand>
        <name>Mg(2+)</name>
        <dbReference type="ChEBI" id="CHEBI:18420"/>
        <label>5</label>
    </ligand>
</feature>
<keyword evidence="1" id="KW-0067">ATP-binding</keyword>
<feature type="binding site" evidence="1">
    <location>
        <position position="41"/>
    </location>
    <ligand>
        <name>Mg(2+)</name>
        <dbReference type="ChEBI" id="CHEBI:18420"/>
        <label>2</label>
    </ligand>
</feature>
<feature type="binding site" evidence="1">
    <location>
        <position position="70"/>
    </location>
    <ligand>
        <name>Mg(2+)</name>
        <dbReference type="ChEBI" id="CHEBI:18420"/>
        <label>4</label>
    </ligand>
</feature>
<comment type="caution">
    <text evidence="1">Lacks conserved residue(s) required for the propagation of feature annotation.</text>
</comment>
<dbReference type="InterPro" id="IPR036921">
    <property type="entry name" value="PurM-like_N_sf"/>
</dbReference>
<protein>
    <recommendedName>
        <fullName evidence="1">Thiamine-monophosphate kinase</fullName>
        <shortName evidence="1">TMP kinase</shortName>
        <shortName evidence="1">Thiamine-phosphate kinase</shortName>
        <ecNumber evidence="1">2.7.4.16</ecNumber>
    </recommendedName>
</protein>
<dbReference type="SUPFAM" id="SSF55326">
    <property type="entry name" value="PurM N-terminal domain-like"/>
    <property type="match status" value="1"/>
</dbReference>
<feature type="binding site" evidence="1">
    <location>
        <position position="141"/>
    </location>
    <ligand>
        <name>ATP</name>
        <dbReference type="ChEBI" id="CHEBI:30616"/>
    </ligand>
</feature>
<organism evidence="4">
    <name type="scientific">uncultured Acidimicrobiales bacterium</name>
    <dbReference type="NCBI Taxonomy" id="310071"/>
    <lineage>
        <taxon>Bacteria</taxon>
        <taxon>Bacillati</taxon>
        <taxon>Actinomycetota</taxon>
        <taxon>Acidimicrobiia</taxon>
        <taxon>Acidimicrobiales</taxon>
        <taxon>environmental samples</taxon>
    </lineage>
</organism>
<accession>A0A6J4H8U9</accession>
<feature type="binding site" evidence="1">
    <location>
        <position position="41"/>
    </location>
    <ligand>
        <name>Mg(2+)</name>
        <dbReference type="ChEBI" id="CHEBI:18420"/>
        <label>1</label>
    </ligand>
</feature>
<keyword evidence="1 4" id="KW-0808">Transferase</keyword>
<dbReference type="GO" id="GO:0009228">
    <property type="term" value="P:thiamine biosynthetic process"/>
    <property type="evidence" value="ECO:0007669"/>
    <property type="project" value="UniProtKB-KW"/>
</dbReference>
<dbReference type="HAMAP" id="MF_02128">
    <property type="entry name" value="TMP_kinase"/>
    <property type="match status" value="1"/>
</dbReference>
<dbReference type="Pfam" id="PF02769">
    <property type="entry name" value="AIRS_C"/>
    <property type="match status" value="1"/>
</dbReference>
<keyword evidence="1" id="KW-0460">Magnesium</keyword>
<dbReference type="Gene3D" id="3.30.1330.10">
    <property type="entry name" value="PurM-like, N-terminal domain"/>
    <property type="match status" value="1"/>
</dbReference>
<keyword evidence="1" id="KW-0784">Thiamine biosynthesis</keyword>
<dbReference type="NCBIfam" id="TIGR01379">
    <property type="entry name" value="thiL"/>
    <property type="match status" value="1"/>
</dbReference>
<feature type="binding site" evidence="1">
    <location>
        <position position="205"/>
    </location>
    <ligand>
        <name>ATP</name>
        <dbReference type="ChEBI" id="CHEBI:30616"/>
    </ligand>
</feature>
<dbReference type="AlphaFoldDB" id="A0A6J4H8U9"/>
<feature type="binding site" evidence="1">
    <location>
        <begin position="114"/>
        <end position="115"/>
    </location>
    <ligand>
        <name>ATP</name>
        <dbReference type="ChEBI" id="CHEBI:30616"/>
    </ligand>
</feature>
<feature type="binding site" evidence="1">
    <location>
        <position position="203"/>
    </location>
    <ligand>
        <name>Mg(2+)</name>
        <dbReference type="ChEBI" id="CHEBI:18420"/>
        <label>3</label>
    </ligand>
</feature>
<feature type="binding site" evidence="1">
    <location>
        <position position="48"/>
    </location>
    <ligand>
        <name>substrate</name>
    </ligand>
</feature>
<reference evidence="4" key="1">
    <citation type="submission" date="2020-02" db="EMBL/GenBank/DDBJ databases">
        <authorList>
            <person name="Meier V. D."/>
        </authorList>
    </citation>
    <scope>NUCLEOTIDE SEQUENCE</scope>
    <source>
        <strain evidence="4">AVDCRST_MAG76</strain>
    </source>
</reference>
<feature type="domain" description="PurM-like N-terminal" evidence="2">
    <location>
        <begin position="26"/>
        <end position="131"/>
    </location>
</feature>
<dbReference type="InterPro" id="IPR006283">
    <property type="entry name" value="ThiL-like"/>
</dbReference>
<dbReference type="InterPro" id="IPR010918">
    <property type="entry name" value="PurM-like_C_dom"/>
</dbReference>
<dbReference type="EC" id="2.7.4.16" evidence="1"/>
<keyword evidence="1" id="KW-0479">Metal-binding</keyword>
<feature type="binding site" evidence="1">
    <location>
        <position position="244"/>
    </location>
    <ligand>
        <name>substrate</name>
    </ligand>
</feature>
<dbReference type="PIRSF" id="PIRSF005303">
    <property type="entry name" value="Thiam_monoph_kin"/>
    <property type="match status" value="1"/>
</dbReference>
<comment type="pathway">
    <text evidence="1">Cofactor biosynthesis; thiamine diphosphate biosynthesis; thiamine diphosphate from thiamine phosphate: step 1/1.</text>
</comment>
<dbReference type="GO" id="GO:0009229">
    <property type="term" value="P:thiamine diphosphate biosynthetic process"/>
    <property type="evidence" value="ECO:0007669"/>
    <property type="project" value="UniProtKB-UniRule"/>
</dbReference>
<dbReference type="CDD" id="cd02194">
    <property type="entry name" value="ThiL"/>
    <property type="match status" value="1"/>
</dbReference>
<comment type="function">
    <text evidence="1">Catalyzes the ATP-dependent phosphorylation of thiamine-monophosphate (TMP) to form thiamine-pyrophosphate (TPP), the active form of vitamin B1.</text>
</comment>
<feature type="binding site" evidence="1">
    <location>
        <position position="70"/>
    </location>
    <ligand>
        <name>Mg(2+)</name>
        <dbReference type="ChEBI" id="CHEBI:18420"/>
        <label>3</label>
    </ligand>
</feature>
<keyword evidence="1 4" id="KW-0418">Kinase</keyword>
<dbReference type="PANTHER" id="PTHR30270">
    <property type="entry name" value="THIAMINE-MONOPHOSPHATE KINASE"/>
    <property type="match status" value="1"/>
</dbReference>
<gene>
    <name evidence="1" type="primary">thiL</name>
    <name evidence="4" type="ORF">AVDCRST_MAG76-608</name>
</gene>
<dbReference type="GO" id="GO:0000287">
    <property type="term" value="F:magnesium ion binding"/>
    <property type="evidence" value="ECO:0007669"/>
    <property type="project" value="UniProtKB-UniRule"/>
</dbReference>